<dbReference type="InterPro" id="IPR007822">
    <property type="entry name" value="LANC-like"/>
</dbReference>
<accession>A0A7D3XSI8</accession>
<dbReference type="PRINTS" id="PR01955">
    <property type="entry name" value="LANCFRANKIA"/>
</dbReference>
<dbReference type="PANTHER" id="PTHR12736">
    <property type="entry name" value="LANC-LIKE PROTEIN"/>
    <property type="match status" value="1"/>
</dbReference>
<dbReference type="Proteomes" id="UP000503088">
    <property type="component" value="Chromosome"/>
</dbReference>
<keyword evidence="1" id="KW-0862">Zinc</keyword>
<organism evidence="2 3">
    <name type="scientific">Kroppenstedtia pulmonis</name>
    <dbReference type="NCBI Taxonomy" id="1380685"/>
    <lineage>
        <taxon>Bacteria</taxon>
        <taxon>Bacillati</taxon>
        <taxon>Bacillota</taxon>
        <taxon>Bacilli</taxon>
        <taxon>Bacillales</taxon>
        <taxon>Thermoactinomycetaceae</taxon>
        <taxon>Kroppenstedtia</taxon>
    </lineage>
</organism>
<feature type="binding site" evidence="1">
    <location>
        <position position="215"/>
    </location>
    <ligand>
        <name>Zn(2+)</name>
        <dbReference type="ChEBI" id="CHEBI:29105"/>
    </ligand>
</feature>
<proteinExistence type="predicted"/>
<protein>
    <submittedName>
        <fullName evidence="2">Type 2 lantipeptide synthetase LanM</fullName>
    </submittedName>
</protein>
<evidence type="ECO:0000313" key="3">
    <source>
        <dbReference type="Proteomes" id="UP000503088"/>
    </source>
</evidence>
<sequence length="347" mass="38764">MRNSTFLGYLAEVTGRKDFKCASQQALVPVSRQLGNMKNIGAFTGIASTLYVTNHLSRLWKNDYLLQSFLQEQTHTLKEMIPKDERLDMIGGVAGCSIVLLQLYEQLKDPKLLELAKQCGDRLLQTVQRMQQGMGWKVLVSEKPLAGFSHGVSGMAWTLFKLTNVTGNKNYQLVAEQALTFERTLFSRKHLNWYDLRMFNGKSNLERGVMPVAWCHGAPGIALSRLLISPYKNDSFIQKEIEVGIATTLQRGFGINHSLCHGDLGNLDILIFAANQLNDNKLVQTVNDYSQSILQDIKNRGWVTGLHTINNESPSLMLGLAGIGMGLLKIWSPNYIPSILRLQAPAV</sequence>
<evidence type="ECO:0000313" key="2">
    <source>
        <dbReference type="EMBL" id="QKG86082.1"/>
    </source>
</evidence>
<name>A0A7D3XSI8_9BACL</name>
<dbReference type="SMART" id="SM01260">
    <property type="entry name" value="LANC_like"/>
    <property type="match status" value="1"/>
</dbReference>
<dbReference type="Pfam" id="PF05147">
    <property type="entry name" value="LANC_like"/>
    <property type="match status" value="1"/>
</dbReference>
<dbReference type="PANTHER" id="PTHR12736:SF7">
    <property type="entry name" value="LANC-LIKE PROTEIN 3"/>
    <property type="match status" value="1"/>
</dbReference>
<dbReference type="SUPFAM" id="SSF158745">
    <property type="entry name" value="LanC-like"/>
    <property type="match status" value="1"/>
</dbReference>
<dbReference type="Gene3D" id="1.50.10.20">
    <property type="match status" value="1"/>
</dbReference>
<dbReference type="GO" id="GO:0031179">
    <property type="term" value="P:peptide modification"/>
    <property type="evidence" value="ECO:0007669"/>
    <property type="project" value="InterPro"/>
</dbReference>
<evidence type="ECO:0000256" key="1">
    <source>
        <dbReference type="PIRSR" id="PIRSR607822-1"/>
    </source>
</evidence>
<dbReference type="PRINTS" id="PR01950">
    <property type="entry name" value="LANCSUPER"/>
</dbReference>
<gene>
    <name evidence="2" type="primary">lanM</name>
    <name evidence="2" type="ORF">GXN76_14445</name>
</gene>
<dbReference type="AlphaFoldDB" id="A0A7D3XSI8"/>
<dbReference type="GO" id="GO:0046872">
    <property type="term" value="F:metal ion binding"/>
    <property type="evidence" value="ECO:0007669"/>
    <property type="project" value="UniProtKB-KW"/>
</dbReference>
<feature type="binding site" evidence="1">
    <location>
        <position position="260"/>
    </location>
    <ligand>
        <name>Zn(2+)</name>
        <dbReference type="ChEBI" id="CHEBI:29105"/>
    </ligand>
</feature>
<feature type="binding site" evidence="1">
    <location>
        <position position="261"/>
    </location>
    <ligand>
        <name>Zn(2+)</name>
        <dbReference type="ChEBI" id="CHEBI:29105"/>
    </ligand>
</feature>
<keyword evidence="3" id="KW-1185">Reference proteome</keyword>
<dbReference type="GO" id="GO:0005886">
    <property type="term" value="C:plasma membrane"/>
    <property type="evidence" value="ECO:0007669"/>
    <property type="project" value="TreeGrafter"/>
</dbReference>
<dbReference type="EMBL" id="CP048104">
    <property type="protein sequence ID" value="QKG86082.1"/>
    <property type="molecule type" value="Genomic_DNA"/>
</dbReference>
<reference evidence="2 3" key="1">
    <citation type="submission" date="2020-01" db="EMBL/GenBank/DDBJ databases">
        <authorList>
            <person name="Gulvik C.A."/>
            <person name="Batra D.G."/>
        </authorList>
    </citation>
    <scope>NUCLEOTIDE SEQUENCE [LARGE SCALE GENOMIC DNA]</scope>
    <source>
        <strain evidence="2 3">W9323</strain>
    </source>
</reference>
<dbReference type="NCBIfam" id="TIGR03897">
    <property type="entry name" value="lanti_2_LanM"/>
    <property type="match status" value="1"/>
</dbReference>
<keyword evidence="1" id="KW-0479">Metal-binding</keyword>
<dbReference type="KEGG" id="kpul:GXN76_14445"/>
<dbReference type="InterPro" id="IPR017146">
    <property type="entry name" value="Lanti_2_LanM"/>
</dbReference>